<proteinExistence type="predicted"/>
<dbReference type="PANTHER" id="PTHR42831">
    <property type="entry name" value="FE-S PROTEIN MATURATION AUXILIARY FACTOR YITW"/>
    <property type="match status" value="1"/>
</dbReference>
<dbReference type="PANTHER" id="PTHR42831:SF3">
    <property type="entry name" value="1,2-PHENYLACETYL-COA EPOXIDASE, SUBUNIT D-RELATED"/>
    <property type="match status" value="1"/>
</dbReference>
<dbReference type="InterPro" id="IPR002744">
    <property type="entry name" value="MIP18-like"/>
</dbReference>
<keyword evidence="4" id="KW-1185">Reference proteome</keyword>
<organism evidence="3 4">
    <name type="scientific">Herbaspirillum hiltneri N3</name>
    <dbReference type="NCBI Taxonomy" id="1262470"/>
    <lineage>
        <taxon>Bacteria</taxon>
        <taxon>Pseudomonadati</taxon>
        <taxon>Pseudomonadota</taxon>
        <taxon>Betaproteobacteria</taxon>
        <taxon>Burkholderiales</taxon>
        <taxon>Oxalobacteraceae</taxon>
        <taxon>Herbaspirillum</taxon>
    </lineage>
</organism>
<dbReference type="InterPro" id="IPR011883">
    <property type="entry name" value="PaaD-like"/>
</dbReference>
<dbReference type="Proteomes" id="UP000063429">
    <property type="component" value="Chromosome"/>
</dbReference>
<dbReference type="Pfam" id="PF23451">
    <property type="entry name" value="Zn_ribbon_PaaD"/>
    <property type="match status" value="1"/>
</dbReference>
<evidence type="ECO:0000259" key="2">
    <source>
        <dbReference type="Pfam" id="PF23451"/>
    </source>
</evidence>
<reference evidence="4" key="1">
    <citation type="journal article" date="2015" name="Genome Announc.">
        <title>Complete Genome Sequence of Herbaspirillum hiltneri N3 (DSM 17495), Isolated from Surface-Sterilized Wheat Roots.</title>
        <authorList>
            <person name="Guizelini D."/>
            <person name="Saizaki P.M."/>
            <person name="Coimbra N.A."/>
            <person name="Weiss V.A."/>
            <person name="Faoro H."/>
            <person name="Sfeir M.Z."/>
            <person name="Baura V.A."/>
            <person name="Monteiro R.A."/>
            <person name="Chubatsu L.S."/>
            <person name="Souza E.M."/>
            <person name="Cruz L.M."/>
            <person name="Pedrosa F.O."/>
            <person name="Raittz R.T."/>
            <person name="Marchaukoski J.N."/>
            <person name="Steffens M.B."/>
        </authorList>
    </citation>
    <scope>NUCLEOTIDE SEQUENCE [LARGE SCALE GENOMIC DNA]</scope>
    <source>
        <strain evidence="4">N3</strain>
    </source>
</reference>
<dbReference type="Pfam" id="PF01883">
    <property type="entry name" value="FeS_assembly_P"/>
    <property type="match status" value="1"/>
</dbReference>
<gene>
    <name evidence="3" type="ORF">F506_09795</name>
</gene>
<dbReference type="NCBIfam" id="TIGR02159">
    <property type="entry name" value="PA_CoA_Oxy4"/>
    <property type="match status" value="1"/>
</dbReference>
<feature type="domain" description="PaaD zinc beta ribbon" evidence="2">
    <location>
        <begin position="131"/>
        <end position="177"/>
    </location>
</feature>
<protein>
    <submittedName>
        <fullName evidence="3">Phenylacetate-CoA oxygenase</fullName>
    </submittedName>
</protein>
<name>A0ABN4HXL5_9BURK</name>
<dbReference type="InterPro" id="IPR056572">
    <property type="entry name" value="Zn_ribbon_PaaD"/>
</dbReference>
<dbReference type="InterPro" id="IPR034904">
    <property type="entry name" value="FSCA_dom_sf"/>
</dbReference>
<dbReference type="EMBL" id="CP011409">
    <property type="protein sequence ID" value="AKZ62927.1"/>
    <property type="molecule type" value="Genomic_DNA"/>
</dbReference>
<evidence type="ECO:0000313" key="3">
    <source>
        <dbReference type="EMBL" id="AKZ62927.1"/>
    </source>
</evidence>
<evidence type="ECO:0000313" key="4">
    <source>
        <dbReference type="Proteomes" id="UP000063429"/>
    </source>
</evidence>
<accession>A0ABN4HXL5</accession>
<dbReference type="RefSeq" id="WP_053197012.1">
    <property type="nucleotide sequence ID" value="NZ_CP011409.1"/>
</dbReference>
<dbReference type="InterPro" id="IPR052339">
    <property type="entry name" value="Fe-S_Maturation_MIP18"/>
</dbReference>
<sequence length="179" mass="19579">MNASASSLSAEQLQEQIWSWLHLVPDPEIPVISVVDLGIVRDVQVSTDDQQEVQCTVVITPTYSGCPAMQVISQEIIAVLAQHGVAGVNIQTRLSPAWSTDWMSEHGKSRLKGYGIAPPAQQVIDISGISRKRQQVPEVACPHCGSMHTVVVSQFGSTSCKSLYQCKDCLEPFDYFKAH</sequence>
<dbReference type="Gene3D" id="3.30.300.130">
    <property type="entry name" value="Fe-S cluster assembly (FSCA)"/>
    <property type="match status" value="1"/>
</dbReference>
<dbReference type="SUPFAM" id="SSF117916">
    <property type="entry name" value="Fe-S cluster assembly (FSCA) domain-like"/>
    <property type="match status" value="1"/>
</dbReference>
<evidence type="ECO:0000259" key="1">
    <source>
        <dbReference type="Pfam" id="PF01883"/>
    </source>
</evidence>
<feature type="domain" description="MIP18 family-like" evidence="1">
    <location>
        <begin position="15"/>
        <end position="82"/>
    </location>
</feature>